<dbReference type="InParanoid" id="H2XU47"/>
<organism evidence="1 2">
    <name type="scientific">Ciona intestinalis</name>
    <name type="common">Transparent sea squirt</name>
    <name type="synonym">Ascidia intestinalis</name>
    <dbReference type="NCBI Taxonomy" id="7719"/>
    <lineage>
        <taxon>Eukaryota</taxon>
        <taxon>Metazoa</taxon>
        <taxon>Chordata</taxon>
        <taxon>Tunicata</taxon>
        <taxon>Ascidiacea</taxon>
        <taxon>Phlebobranchia</taxon>
        <taxon>Cionidae</taxon>
        <taxon>Ciona</taxon>
    </lineage>
</organism>
<dbReference type="HOGENOM" id="CLU_3370826_0_0_1"/>
<proteinExistence type="predicted"/>
<accession>H2XU47</accession>
<reference evidence="1" key="3">
    <citation type="submission" date="2025-09" db="UniProtKB">
        <authorList>
            <consortium name="Ensembl"/>
        </authorList>
    </citation>
    <scope>IDENTIFICATION</scope>
</reference>
<reference evidence="1" key="2">
    <citation type="submission" date="2025-08" db="UniProtKB">
        <authorList>
            <consortium name="Ensembl"/>
        </authorList>
    </citation>
    <scope>IDENTIFICATION</scope>
</reference>
<dbReference type="Proteomes" id="UP000008144">
    <property type="component" value="Unassembled WGS sequence"/>
</dbReference>
<evidence type="ECO:0000313" key="1">
    <source>
        <dbReference type="Ensembl" id="ENSCINP00000033181.1"/>
    </source>
</evidence>
<evidence type="ECO:0000313" key="2">
    <source>
        <dbReference type="Proteomes" id="UP000008144"/>
    </source>
</evidence>
<protein>
    <submittedName>
        <fullName evidence="1">Uncharacterized protein</fullName>
    </submittedName>
</protein>
<dbReference type="Ensembl" id="ENSCINT00000035996.1">
    <property type="protein sequence ID" value="ENSCINP00000033181.1"/>
    <property type="gene ID" value="ENSCING00000019785.1"/>
</dbReference>
<name>H2XU47_CIOIN</name>
<dbReference type="AlphaFoldDB" id="H2XU47"/>
<keyword evidence="2" id="KW-1185">Reference proteome</keyword>
<reference evidence="2" key="1">
    <citation type="journal article" date="2002" name="Science">
        <title>The draft genome of Ciona intestinalis: insights into chordate and vertebrate origins.</title>
        <authorList>
            <person name="Dehal P."/>
            <person name="Satou Y."/>
            <person name="Campbell R.K."/>
            <person name="Chapman J."/>
            <person name="Degnan B."/>
            <person name="De Tomaso A."/>
            <person name="Davidson B."/>
            <person name="Di Gregorio A."/>
            <person name="Gelpke M."/>
            <person name="Goodstein D.M."/>
            <person name="Harafuji N."/>
            <person name="Hastings K.E."/>
            <person name="Ho I."/>
            <person name="Hotta K."/>
            <person name="Huang W."/>
            <person name="Kawashima T."/>
            <person name="Lemaire P."/>
            <person name="Martinez D."/>
            <person name="Meinertzhagen I.A."/>
            <person name="Necula S."/>
            <person name="Nonaka M."/>
            <person name="Putnam N."/>
            <person name="Rash S."/>
            <person name="Saiga H."/>
            <person name="Satake M."/>
            <person name="Terry A."/>
            <person name="Yamada L."/>
            <person name="Wang H.G."/>
            <person name="Awazu S."/>
            <person name="Azumi K."/>
            <person name="Boore J."/>
            <person name="Branno M."/>
            <person name="Chin-Bow S."/>
            <person name="DeSantis R."/>
            <person name="Doyle S."/>
            <person name="Francino P."/>
            <person name="Keys D.N."/>
            <person name="Haga S."/>
            <person name="Hayashi H."/>
            <person name="Hino K."/>
            <person name="Imai K.S."/>
            <person name="Inaba K."/>
            <person name="Kano S."/>
            <person name="Kobayashi K."/>
            <person name="Kobayashi M."/>
            <person name="Lee B.I."/>
            <person name="Makabe K.W."/>
            <person name="Manohar C."/>
            <person name="Matassi G."/>
            <person name="Medina M."/>
            <person name="Mochizuki Y."/>
            <person name="Mount S."/>
            <person name="Morishita T."/>
            <person name="Miura S."/>
            <person name="Nakayama A."/>
            <person name="Nishizaka S."/>
            <person name="Nomoto H."/>
            <person name="Ohta F."/>
            <person name="Oishi K."/>
            <person name="Rigoutsos I."/>
            <person name="Sano M."/>
            <person name="Sasaki A."/>
            <person name="Sasakura Y."/>
            <person name="Shoguchi E."/>
            <person name="Shin-i T."/>
            <person name="Spagnuolo A."/>
            <person name="Stainier D."/>
            <person name="Suzuki M.M."/>
            <person name="Tassy O."/>
            <person name="Takatori N."/>
            <person name="Tokuoka M."/>
            <person name="Yagi K."/>
            <person name="Yoshizaki F."/>
            <person name="Wada S."/>
            <person name="Zhang C."/>
            <person name="Hyatt P.D."/>
            <person name="Larimer F."/>
            <person name="Detter C."/>
            <person name="Doggett N."/>
            <person name="Glavina T."/>
            <person name="Hawkins T."/>
            <person name="Richardson P."/>
            <person name="Lucas S."/>
            <person name="Kohara Y."/>
            <person name="Levine M."/>
            <person name="Satoh N."/>
            <person name="Rokhsar D.S."/>
        </authorList>
    </citation>
    <scope>NUCLEOTIDE SEQUENCE [LARGE SCALE GENOMIC DNA]</scope>
</reference>
<sequence>KFSFNKNLKISLKNYLIKFNKLQLKRFRISISKKF</sequence>